<evidence type="ECO:0000256" key="1">
    <source>
        <dbReference type="ARBA" id="ARBA00005854"/>
    </source>
</evidence>
<dbReference type="PANTHER" id="PTHR10996:SF257">
    <property type="entry name" value="GLYOXYLATE REDUCTASE 1"/>
    <property type="match status" value="1"/>
</dbReference>
<dbReference type="InterPro" id="IPR029753">
    <property type="entry name" value="D-isomer_DH_CS"/>
</dbReference>
<comment type="caution">
    <text evidence="4">The sequence shown here is derived from an EMBL/GenBank/DDBJ whole genome shotgun (WGS) entry which is preliminary data.</text>
</comment>
<dbReference type="EMBL" id="NHMM01000004">
    <property type="protein sequence ID" value="OUT21682.1"/>
    <property type="molecule type" value="Genomic_DNA"/>
</dbReference>
<proteinExistence type="inferred from homology"/>
<dbReference type="PROSITE" id="PS00065">
    <property type="entry name" value="D_2_HYDROXYACID_DH_1"/>
    <property type="match status" value="1"/>
</dbReference>
<reference evidence="4 5" key="1">
    <citation type="submission" date="2017-05" db="EMBL/GenBank/DDBJ databases">
        <title>The Genome Sequence of Candida krusei Ckrusei653.</title>
        <authorList>
            <person name="Cuomo C."/>
            <person name="Forche A."/>
            <person name="Young S."/>
            <person name="Abouelleil A."/>
            <person name="Cao P."/>
            <person name="Chapman S."/>
            <person name="Cusick C."/>
            <person name="Shea T."/>
            <person name="Nusbaum C."/>
            <person name="Birren B."/>
        </authorList>
    </citation>
    <scope>NUCLEOTIDE SEQUENCE [LARGE SCALE GENOMIC DNA]</scope>
    <source>
        <strain evidence="4 5">Ckrusei653</strain>
    </source>
</reference>
<keyword evidence="2" id="KW-0560">Oxidoreductase</keyword>
<dbReference type="Proteomes" id="UP000195871">
    <property type="component" value="Unassembled WGS sequence"/>
</dbReference>
<dbReference type="GO" id="GO:0051287">
    <property type="term" value="F:NAD binding"/>
    <property type="evidence" value="ECO:0007669"/>
    <property type="project" value="InterPro"/>
</dbReference>
<comment type="similarity">
    <text evidence="1">Belongs to the D-isomer specific 2-hydroxyacid dehydrogenase family.</text>
</comment>
<dbReference type="PANTHER" id="PTHR10996">
    <property type="entry name" value="2-HYDROXYACID DEHYDROGENASE-RELATED"/>
    <property type="match status" value="1"/>
</dbReference>
<dbReference type="Pfam" id="PF02826">
    <property type="entry name" value="2-Hacid_dh_C"/>
    <property type="match status" value="1"/>
</dbReference>
<evidence type="ECO:0000259" key="3">
    <source>
        <dbReference type="Pfam" id="PF02826"/>
    </source>
</evidence>
<accession>A0A1Z8JML9</accession>
<evidence type="ECO:0000313" key="4">
    <source>
        <dbReference type="EMBL" id="OUT21682.1"/>
    </source>
</evidence>
<dbReference type="VEuPathDB" id="FungiDB:C5L36_0E05830"/>
<dbReference type="AlphaFoldDB" id="A0A1Z8JML9"/>
<dbReference type="GO" id="GO:0016618">
    <property type="term" value="F:hydroxypyruvate reductase [NAD(P)H] activity"/>
    <property type="evidence" value="ECO:0007669"/>
    <property type="project" value="TreeGrafter"/>
</dbReference>
<protein>
    <recommendedName>
        <fullName evidence="3">D-isomer specific 2-hydroxyacid dehydrogenase NAD-binding domain-containing protein</fullName>
    </recommendedName>
</protein>
<evidence type="ECO:0000256" key="2">
    <source>
        <dbReference type="ARBA" id="ARBA00023002"/>
    </source>
</evidence>
<dbReference type="InterPro" id="IPR050223">
    <property type="entry name" value="D-isomer_2-hydroxyacid_DH"/>
</dbReference>
<dbReference type="InterPro" id="IPR029752">
    <property type="entry name" value="D-isomer_DH_CS1"/>
</dbReference>
<name>A0A1Z8JML9_PICKU</name>
<organism evidence="4 5">
    <name type="scientific">Pichia kudriavzevii</name>
    <name type="common">Yeast</name>
    <name type="synonym">Issatchenkia orientalis</name>
    <dbReference type="NCBI Taxonomy" id="4909"/>
    <lineage>
        <taxon>Eukaryota</taxon>
        <taxon>Fungi</taxon>
        <taxon>Dikarya</taxon>
        <taxon>Ascomycota</taxon>
        <taxon>Saccharomycotina</taxon>
        <taxon>Pichiomycetes</taxon>
        <taxon>Pichiales</taxon>
        <taxon>Pichiaceae</taxon>
        <taxon>Pichia</taxon>
    </lineage>
</organism>
<dbReference type="SUPFAM" id="SSF52283">
    <property type="entry name" value="Formate/glycerate dehydrogenase catalytic domain-like"/>
    <property type="match status" value="1"/>
</dbReference>
<dbReference type="CDD" id="cd12168">
    <property type="entry name" value="Mand_dh_like"/>
    <property type="match status" value="1"/>
</dbReference>
<feature type="domain" description="D-isomer specific 2-hydroxyacid dehydrogenase NAD-binding" evidence="3">
    <location>
        <begin position="132"/>
        <end position="300"/>
    </location>
</feature>
<dbReference type="InterPro" id="IPR006140">
    <property type="entry name" value="D-isomer_DH_NAD-bd"/>
</dbReference>
<sequence length="313" mass="34695">MSFWDTGKPFKVLKLSPVFHSEPAWKKFEEENENVTIVETEASTPQEFVLELESGKYKDLNFISHTWKSDIVTGPFNRGLLELIKKHTQVKGIAHSAAGYDRIDAVACGELGIQLSNVSDAVAPATADTNVFLILSTTRNFQLAHDSLMKGQWKNGMNIGMSIQHATIGILGMGNIGRAIRDRLLGFGVKKILYYNRSRLPSELEKDSEYCSTIEELVSKSDVISISLPLDENTYHLINADLIGHMKDGVVIVNTGRGAVVDEASIKEGIKSGKIRSYGSDVFENEPNVDQELVNMSQVVSLLILVVQRWKPT</sequence>
<dbReference type="Gene3D" id="3.40.50.720">
    <property type="entry name" value="NAD(P)-binding Rossmann-like Domain"/>
    <property type="match status" value="2"/>
</dbReference>
<dbReference type="GO" id="GO:0030267">
    <property type="term" value="F:glyoxylate reductase (NADPH) activity"/>
    <property type="evidence" value="ECO:0007669"/>
    <property type="project" value="TreeGrafter"/>
</dbReference>
<dbReference type="PROSITE" id="PS00671">
    <property type="entry name" value="D_2_HYDROXYACID_DH_3"/>
    <property type="match status" value="1"/>
</dbReference>
<gene>
    <name evidence="4" type="ORF">CAS74_002650</name>
</gene>
<dbReference type="InterPro" id="IPR036291">
    <property type="entry name" value="NAD(P)-bd_dom_sf"/>
</dbReference>
<dbReference type="SUPFAM" id="SSF51735">
    <property type="entry name" value="NAD(P)-binding Rossmann-fold domains"/>
    <property type="match status" value="1"/>
</dbReference>
<evidence type="ECO:0000313" key="5">
    <source>
        <dbReference type="Proteomes" id="UP000195871"/>
    </source>
</evidence>
<dbReference type="GO" id="GO:0005829">
    <property type="term" value="C:cytosol"/>
    <property type="evidence" value="ECO:0007669"/>
    <property type="project" value="TreeGrafter"/>
</dbReference>